<evidence type="ECO:0000256" key="7">
    <source>
        <dbReference type="ARBA" id="ARBA00023004"/>
    </source>
</evidence>
<dbReference type="PANTHER" id="PTHR30352:SF13">
    <property type="entry name" value="GLYCYL-RADICAL ENZYME ACTIVATING ENZYME YJJW-RELATED"/>
    <property type="match status" value="1"/>
</dbReference>
<keyword evidence="6" id="KW-0560">Oxidoreductase</keyword>
<dbReference type="PANTHER" id="PTHR30352">
    <property type="entry name" value="PYRUVATE FORMATE-LYASE-ACTIVATING ENZYME"/>
    <property type="match status" value="1"/>
</dbReference>
<gene>
    <name evidence="10" type="ORF">COU95_03335</name>
</gene>
<dbReference type="SUPFAM" id="SSF102114">
    <property type="entry name" value="Radical SAM enzymes"/>
    <property type="match status" value="1"/>
</dbReference>
<dbReference type="EMBL" id="PFEK01000065">
    <property type="protein sequence ID" value="PJE67277.1"/>
    <property type="molecule type" value="Genomic_DNA"/>
</dbReference>
<dbReference type="InterPro" id="IPR013785">
    <property type="entry name" value="Aldolase_TIM"/>
</dbReference>
<dbReference type="Pfam" id="PF04055">
    <property type="entry name" value="Radical_SAM"/>
    <property type="match status" value="1"/>
</dbReference>
<organism evidence="10 11">
    <name type="scientific">Candidatus Shapirobacteria bacterium CG10_big_fil_rev_8_21_14_0_10_40_9</name>
    <dbReference type="NCBI Taxonomy" id="1974888"/>
    <lineage>
        <taxon>Bacteria</taxon>
        <taxon>Candidatus Shapironibacteriota</taxon>
    </lineage>
</organism>
<evidence type="ECO:0000256" key="6">
    <source>
        <dbReference type="ARBA" id="ARBA00023002"/>
    </source>
</evidence>
<evidence type="ECO:0000313" key="10">
    <source>
        <dbReference type="EMBL" id="PJE67277.1"/>
    </source>
</evidence>
<accession>A0A2M8L328</accession>
<keyword evidence="7" id="KW-0408">Iron</keyword>
<dbReference type="PROSITE" id="PS01087">
    <property type="entry name" value="RADICAL_ACTIVATING"/>
    <property type="match status" value="1"/>
</dbReference>
<evidence type="ECO:0000256" key="2">
    <source>
        <dbReference type="ARBA" id="ARBA00009777"/>
    </source>
</evidence>
<evidence type="ECO:0000256" key="3">
    <source>
        <dbReference type="ARBA" id="ARBA00022485"/>
    </source>
</evidence>
<dbReference type="GO" id="GO:0051539">
    <property type="term" value="F:4 iron, 4 sulfur cluster binding"/>
    <property type="evidence" value="ECO:0007669"/>
    <property type="project" value="UniProtKB-KW"/>
</dbReference>
<reference evidence="11" key="1">
    <citation type="submission" date="2017-09" db="EMBL/GenBank/DDBJ databases">
        <title>Depth-based differentiation of microbial function through sediment-hosted aquifers and enrichment of novel symbionts in the deep terrestrial subsurface.</title>
        <authorList>
            <person name="Probst A.J."/>
            <person name="Ladd B."/>
            <person name="Jarett J.K."/>
            <person name="Geller-Mcgrath D.E."/>
            <person name="Sieber C.M.K."/>
            <person name="Emerson J.B."/>
            <person name="Anantharaman K."/>
            <person name="Thomas B.C."/>
            <person name="Malmstrom R."/>
            <person name="Stieglmeier M."/>
            <person name="Klingl A."/>
            <person name="Woyke T."/>
            <person name="Ryan C.M."/>
            <person name="Banfield J.F."/>
        </authorList>
    </citation>
    <scope>NUCLEOTIDE SEQUENCE [LARGE SCALE GENOMIC DNA]</scope>
</reference>
<dbReference type="InterPro" id="IPR034457">
    <property type="entry name" value="Organic_radical-activating"/>
</dbReference>
<dbReference type="PROSITE" id="PS51918">
    <property type="entry name" value="RADICAL_SAM"/>
    <property type="match status" value="1"/>
</dbReference>
<keyword evidence="8" id="KW-0411">Iron-sulfur</keyword>
<evidence type="ECO:0000256" key="5">
    <source>
        <dbReference type="ARBA" id="ARBA00022723"/>
    </source>
</evidence>
<dbReference type="SFLD" id="SFLDS00029">
    <property type="entry name" value="Radical_SAM"/>
    <property type="match status" value="1"/>
</dbReference>
<keyword evidence="5" id="KW-0479">Metal-binding</keyword>
<dbReference type="AlphaFoldDB" id="A0A2M8L328"/>
<evidence type="ECO:0000256" key="8">
    <source>
        <dbReference type="ARBA" id="ARBA00023014"/>
    </source>
</evidence>
<comment type="cofactor">
    <cofactor evidence="1">
        <name>[4Fe-4S] cluster</name>
        <dbReference type="ChEBI" id="CHEBI:49883"/>
    </cofactor>
</comment>
<dbReference type="InterPro" id="IPR012840">
    <property type="entry name" value="NrdG2"/>
</dbReference>
<sequence>MEIRGYLKTSAIEWPGKISAVFFVPGCNFRCPFCYNRDLVLNPEKLPKISEKEVFADLKKRKKWIDAVVVTGGEPTLQSDLDKFLKKVKKLGFLAMMETNGSFTPILQCIVASGLVDRVAMDIKGPLDARYTQISNFRFPTSNIKKSIKLIFQSGIDFELRTTVVPGIHDKKTLVLMAKQLTKEVQSAKCKAQSFRWYLQTFQPKTCLDPEFEKKKPYSKIQMEEFLKAVKKIISGAELR</sequence>
<dbReference type="Proteomes" id="UP000231474">
    <property type="component" value="Unassembled WGS sequence"/>
</dbReference>
<dbReference type="GO" id="GO:0046872">
    <property type="term" value="F:metal ion binding"/>
    <property type="evidence" value="ECO:0007669"/>
    <property type="project" value="UniProtKB-KW"/>
</dbReference>
<dbReference type="CDD" id="cd01335">
    <property type="entry name" value="Radical_SAM"/>
    <property type="match status" value="1"/>
</dbReference>
<feature type="domain" description="Radical SAM core" evidence="9">
    <location>
        <begin position="13"/>
        <end position="237"/>
    </location>
</feature>
<proteinExistence type="inferred from homology"/>
<comment type="similarity">
    <text evidence="2">Belongs to the organic radical-activating enzymes family.</text>
</comment>
<evidence type="ECO:0000313" key="11">
    <source>
        <dbReference type="Proteomes" id="UP000231474"/>
    </source>
</evidence>
<keyword evidence="3" id="KW-0004">4Fe-4S</keyword>
<dbReference type="InterPro" id="IPR007197">
    <property type="entry name" value="rSAM"/>
</dbReference>
<dbReference type="SFLD" id="SFLDG01094">
    <property type="entry name" value="Uncharacterised_Radical_SAM_Su"/>
    <property type="match status" value="1"/>
</dbReference>
<dbReference type="Gene3D" id="3.20.20.70">
    <property type="entry name" value="Aldolase class I"/>
    <property type="match status" value="1"/>
</dbReference>
<dbReference type="SFLD" id="SFLDG01067">
    <property type="entry name" value="SPASM/twitch_domain_containing"/>
    <property type="match status" value="1"/>
</dbReference>
<dbReference type="InterPro" id="IPR001989">
    <property type="entry name" value="Radical_activat_CS"/>
</dbReference>
<evidence type="ECO:0000256" key="1">
    <source>
        <dbReference type="ARBA" id="ARBA00001966"/>
    </source>
</evidence>
<dbReference type="NCBIfam" id="TIGR02495">
    <property type="entry name" value="NrdG2"/>
    <property type="match status" value="1"/>
</dbReference>
<dbReference type="InterPro" id="IPR006638">
    <property type="entry name" value="Elp3/MiaA/NifB-like_rSAM"/>
</dbReference>
<name>A0A2M8L328_9BACT</name>
<evidence type="ECO:0000256" key="4">
    <source>
        <dbReference type="ARBA" id="ARBA00022691"/>
    </source>
</evidence>
<keyword evidence="4" id="KW-0949">S-adenosyl-L-methionine</keyword>
<evidence type="ECO:0000259" key="9">
    <source>
        <dbReference type="PROSITE" id="PS51918"/>
    </source>
</evidence>
<dbReference type="GO" id="GO:0016491">
    <property type="term" value="F:oxidoreductase activity"/>
    <property type="evidence" value="ECO:0007669"/>
    <property type="project" value="UniProtKB-KW"/>
</dbReference>
<dbReference type="InterPro" id="IPR058240">
    <property type="entry name" value="rSAM_sf"/>
</dbReference>
<comment type="caution">
    <text evidence="10">The sequence shown here is derived from an EMBL/GenBank/DDBJ whole genome shotgun (WGS) entry which is preliminary data.</text>
</comment>
<protein>
    <submittedName>
        <fullName evidence="10">Anaerobic ribonucleoside-triphosphate reductase activating protein</fullName>
    </submittedName>
</protein>
<dbReference type="SMART" id="SM00729">
    <property type="entry name" value="Elp3"/>
    <property type="match status" value="1"/>
</dbReference>